<accession>A0A9N9EQA7</accession>
<keyword evidence="1" id="KW-0175">Coiled coil</keyword>
<proteinExistence type="predicted"/>
<protein>
    <submittedName>
        <fullName evidence="3">11920_t:CDS:1</fullName>
    </submittedName>
</protein>
<feature type="non-terminal residue" evidence="3">
    <location>
        <position position="93"/>
    </location>
</feature>
<evidence type="ECO:0000256" key="1">
    <source>
        <dbReference type="SAM" id="Coils"/>
    </source>
</evidence>
<keyword evidence="4" id="KW-1185">Reference proteome</keyword>
<gene>
    <name evidence="3" type="ORF">AGERDE_LOCUS12971</name>
</gene>
<feature type="region of interest" description="Disordered" evidence="2">
    <location>
        <begin position="1"/>
        <end position="23"/>
    </location>
</feature>
<feature type="coiled-coil region" evidence="1">
    <location>
        <begin position="49"/>
        <end position="76"/>
    </location>
</feature>
<sequence length="93" mass="10814">DREQMENLEKRNSVLERDEIGNAEKTSSLERKSLYDQYVKTMRQIEQCANKVTIALKKKNKRIARLQAEIAELESIVNEPPPEVNMSGIQRQL</sequence>
<dbReference type="OrthoDB" id="10254973at2759"/>
<evidence type="ECO:0000313" key="4">
    <source>
        <dbReference type="Proteomes" id="UP000789831"/>
    </source>
</evidence>
<evidence type="ECO:0000256" key="2">
    <source>
        <dbReference type="SAM" id="MobiDB-lite"/>
    </source>
</evidence>
<dbReference type="Proteomes" id="UP000789831">
    <property type="component" value="Unassembled WGS sequence"/>
</dbReference>
<name>A0A9N9EQA7_9GLOM</name>
<comment type="caution">
    <text evidence="3">The sequence shown here is derived from an EMBL/GenBank/DDBJ whole genome shotgun (WGS) entry which is preliminary data.</text>
</comment>
<reference evidence="3" key="1">
    <citation type="submission" date="2021-06" db="EMBL/GenBank/DDBJ databases">
        <authorList>
            <person name="Kallberg Y."/>
            <person name="Tangrot J."/>
            <person name="Rosling A."/>
        </authorList>
    </citation>
    <scope>NUCLEOTIDE SEQUENCE</scope>
    <source>
        <strain evidence="3">MT106</strain>
    </source>
</reference>
<evidence type="ECO:0000313" key="3">
    <source>
        <dbReference type="EMBL" id="CAG8687234.1"/>
    </source>
</evidence>
<dbReference type="EMBL" id="CAJVPL010012862">
    <property type="protein sequence ID" value="CAG8687234.1"/>
    <property type="molecule type" value="Genomic_DNA"/>
</dbReference>
<dbReference type="AlphaFoldDB" id="A0A9N9EQA7"/>
<organism evidence="3 4">
    <name type="scientific">Ambispora gerdemannii</name>
    <dbReference type="NCBI Taxonomy" id="144530"/>
    <lineage>
        <taxon>Eukaryota</taxon>
        <taxon>Fungi</taxon>
        <taxon>Fungi incertae sedis</taxon>
        <taxon>Mucoromycota</taxon>
        <taxon>Glomeromycotina</taxon>
        <taxon>Glomeromycetes</taxon>
        <taxon>Archaeosporales</taxon>
        <taxon>Ambisporaceae</taxon>
        <taxon>Ambispora</taxon>
    </lineage>
</organism>
<feature type="non-terminal residue" evidence="3">
    <location>
        <position position="1"/>
    </location>
</feature>